<proteinExistence type="predicted"/>
<gene>
    <name evidence="2" type="ORF">PACLA_8A080240</name>
</gene>
<feature type="region of interest" description="Disordered" evidence="1">
    <location>
        <begin position="70"/>
        <end position="144"/>
    </location>
</feature>
<sequence length="214" mass="23980">METGIDIDPDNPNNNDTNNLMDLECSIDTSDIQTEPKEYNYSDAQIAKLLDTNGDIYQLQIDTLSLTRRGSTKTQNKNNPLMHDSTQQNLDNSQTDNGSDTDLENLTQKTPPQTDRNRPNANTLDEPNNTPDYNTDKETDNTETPSLTYRLLSTIPTHLHTTFQTLNNLNEKQIKTKTTLENLTTQKADGILPSNLKKKRTATSYQTKTSGNAG</sequence>
<feature type="non-terminal residue" evidence="2">
    <location>
        <position position="214"/>
    </location>
</feature>
<dbReference type="AlphaFoldDB" id="A0A6S7HV26"/>
<feature type="region of interest" description="Disordered" evidence="1">
    <location>
        <begin position="1"/>
        <end position="21"/>
    </location>
</feature>
<dbReference type="Proteomes" id="UP001152795">
    <property type="component" value="Unassembled WGS sequence"/>
</dbReference>
<evidence type="ECO:0000256" key="1">
    <source>
        <dbReference type="SAM" id="MobiDB-lite"/>
    </source>
</evidence>
<evidence type="ECO:0000313" key="3">
    <source>
        <dbReference type="Proteomes" id="UP001152795"/>
    </source>
</evidence>
<keyword evidence="3" id="KW-1185">Reference proteome</keyword>
<organism evidence="2 3">
    <name type="scientific">Paramuricea clavata</name>
    <name type="common">Red gorgonian</name>
    <name type="synonym">Violescent sea-whip</name>
    <dbReference type="NCBI Taxonomy" id="317549"/>
    <lineage>
        <taxon>Eukaryota</taxon>
        <taxon>Metazoa</taxon>
        <taxon>Cnidaria</taxon>
        <taxon>Anthozoa</taxon>
        <taxon>Octocorallia</taxon>
        <taxon>Malacalcyonacea</taxon>
        <taxon>Plexauridae</taxon>
        <taxon>Paramuricea</taxon>
    </lineage>
</organism>
<comment type="caution">
    <text evidence="2">The sequence shown here is derived from an EMBL/GenBank/DDBJ whole genome shotgun (WGS) entry which is preliminary data.</text>
</comment>
<accession>A0A6S7HV26</accession>
<feature type="compositionally biased region" description="Polar residues" evidence="1">
    <location>
        <begin position="70"/>
        <end position="133"/>
    </location>
</feature>
<dbReference type="EMBL" id="CACRXK020006451">
    <property type="protein sequence ID" value="CAB4009434.1"/>
    <property type="molecule type" value="Genomic_DNA"/>
</dbReference>
<feature type="compositionally biased region" description="Low complexity" evidence="1">
    <location>
        <begin position="10"/>
        <end position="19"/>
    </location>
</feature>
<evidence type="ECO:0000313" key="2">
    <source>
        <dbReference type="EMBL" id="CAB4009434.1"/>
    </source>
</evidence>
<name>A0A6S7HV26_PARCT</name>
<protein>
    <submittedName>
        <fullName evidence="2">Uncharacterized protein</fullName>
    </submittedName>
</protein>
<reference evidence="2" key="1">
    <citation type="submission" date="2020-04" db="EMBL/GenBank/DDBJ databases">
        <authorList>
            <person name="Alioto T."/>
            <person name="Alioto T."/>
            <person name="Gomez Garrido J."/>
        </authorList>
    </citation>
    <scope>NUCLEOTIDE SEQUENCE</scope>
    <source>
        <strain evidence="2">A484AB</strain>
    </source>
</reference>